<dbReference type="InterPro" id="IPR002347">
    <property type="entry name" value="SDR_fam"/>
</dbReference>
<dbReference type="PATRIC" id="fig|700598.3.peg.3821"/>
<dbReference type="STRING" id="700598.Niako_3733"/>
<dbReference type="Gene3D" id="3.40.50.720">
    <property type="entry name" value="NAD(P)-binding Rossmann-like Domain"/>
    <property type="match status" value="1"/>
</dbReference>
<dbReference type="KEGG" id="nko:Niako_3733"/>
<dbReference type="AlphaFoldDB" id="G8TRA8"/>
<reference evidence="3 4" key="1">
    <citation type="submission" date="2011-12" db="EMBL/GenBank/DDBJ databases">
        <title>The complete genome of Niastella koreensis GR20-10.</title>
        <authorList>
            <consortium name="US DOE Joint Genome Institute (JGI-PGF)"/>
            <person name="Lucas S."/>
            <person name="Han J."/>
            <person name="Lapidus A."/>
            <person name="Bruce D."/>
            <person name="Goodwin L."/>
            <person name="Pitluck S."/>
            <person name="Peters L."/>
            <person name="Kyrpides N."/>
            <person name="Mavromatis K."/>
            <person name="Ivanova N."/>
            <person name="Mikhailova N."/>
            <person name="Davenport K."/>
            <person name="Saunders E."/>
            <person name="Detter J.C."/>
            <person name="Tapia R."/>
            <person name="Han C."/>
            <person name="Land M."/>
            <person name="Hauser L."/>
            <person name="Markowitz V."/>
            <person name="Cheng J.-F."/>
            <person name="Hugenholtz P."/>
            <person name="Woyke T."/>
            <person name="Wu D."/>
            <person name="Tindall B."/>
            <person name="Pomrenke H."/>
            <person name="Brambilla E."/>
            <person name="Klenk H.-P."/>
            <person name="Eisen J.A."/>
        </authorList>
    </citation>
    <scope>NUCLEOTIDE SEQUENCE [LARGE SCALE GENOMIC DNA]</scope>
    <source>
        <strain evidence="4">DSM 17620 / KACC 11465 / NBRC 106392 / GR20-10</strain>
    </source>
</reference>
<dbReference type="HOGENOM" id="CLU_010194_2_1_10"/>
<dbReference type="GO" id="GO:0016491">
    <property type="term" value="F:oxidoreductase activity"/>
    <property type="evidence" value="ECO:0007669"/>
    <property type="project" value="UniProtKB-KW"/>
</dbReference>
<evidence type="ECO:0000256" key="1">
    <source>
        <dbReference type="ARBA" id="ARBA00006484"/>
    </source>
</evidence>
<dbReference type="GO" id="GO:0016020">
    <property type="term" value="C:membrane"/>
    <property type="evidence" value="ECO:0007669"/>
    <property type="project" value="TreeGrafter"/>
</dbReference>
<dbReference type="Proteomes" id="UP000005438">
    <property type="component" value="Chromosome"/>
</dbReference>
<dbReference type="SUPFAM" id="SSF51735">
    <property type="entry name" value="NAD(P)-binding Rossmann-fold domains"/>
    <property type="match status" value="1"/>
</dbReference>
<evidence type="ECO:0000256" key="2">
    <source>
        <dbReference type="ARBA" id="ARBA00023002"/>
    </source>
</evidence>
<name>G8TRA8_NIAKG</name>
<evidence type="ECO:0000313" key="3">
    <source>
        <dbReference type="EMBL" id="AEW00030.1"/>
    </source>
</evidence>
<dbReference type="EMBL" id="CP003178">
    <property type="protein sequence ID" value="AEW00030.1"/>
    <property type="molecule type" value="Genomic_DNA"/>
</dbReference>
<proteinExistence type="inferred from homology"/>
<dbReference type="eggNOG" id="COG0300">
    <property type="taxonomic scope" value="Bacteria"/>
</dbReference>
<dbReference type="PRINTS" id="PR00081">
    <property type="entry name" value="GDHRDH"/>
</dbReference>
<dbReference type="Pfam" id="PF00106">
    <property type="entry name" value="adh_short"/>
    <property type="match status" value="1"/>
</dbReference>
<organism evidence="3 4">
    <name type="scientific">Niastella koreensis (strain DSM 17620 / KACC 11465 / NBRC 106392 / GR20-10)</name>
    <dbReference type="NCBI Taxonomy" id="700598"/>
    <lineage>
        <taxon>Bacteria</taxon>
        <taxon>Pseudomonadati</taxon>
        <taxon>Bacteroidota</taxon>
        <taxon>Chitinophagia</taxon>
        <taxon>Chitinophagales</taxon>
        <taxon>Chitinophagaceae</taxon>
        <taxon>Niastella</taxon>
    </lineage>
</organism>
<gene>
    <name evidence="3" type="ordered locus">Niako_3733</name>
</gene>
<dbReference type="InterPro" id="IPR036291">
    <property type="entry name" value="NAD(P)-bd_dom_sf"/>
</dbReference>
<sequence>MQSGGPFCIPNRSVVLCVIMKIIIIGATSGIGKELAQQYLAQGHTVAITGRREALLQELKTQFPALYTSCFDVQAGDAVERLQELIAGMGGVDLLIYSAGYGDPSTKLVAEVELDSTATNVMGFVKTATFTFNYFLQQGHGQLAVISSVAALRGNSYAPAYSASKAYVSNYAEGLNIKARKLHTNIVVTDIRPGFVKTKMAKGNGQFWVAPVSTAARQIIAAIAAKKRIAYITKRWALIAFIFKRLPYWVYKRIG</sequence>
<protein>
    <submittedName>
        <fullName evidence="3">Short-chain dehydrogenase/reductase SDR</fullName>
    </submittedName>
</protein>
<evidence type="ECO:0000313" key="4">
    <source>
        <dbReference type="Proteomes" id="UP000005438"/>
    </source>
</evidence>
<accession>G8TRA8</accession>
<dbReference type="PANTHER" id="PTHR44196:SF3">
    <property type="entry name" value="SHORT CHAIN DEHYDROGENASE FAMILY PROTEIN"/>
    <property type="match status" value="1"/>
</dbReference>
<dbReference type="PANTHER" id="PTHR44196">
    <property type="entry name" value="DEHYDROGENASE/REDUCTASE SDR FAMILY MEMBER 7B"/>
    <property type="match status" value="1"/>
</dbReference>
<comment type="similarity">
    <text evidence="1">Belongs to the short-chain dehydrogenases/reductases (SDR) family.</text>
</comment>
<keyword evidence="2" id="KW-0560">Oxidoreductase</keyword>